<dbReference type="EMBL" id="UYRU01097110">
    <property type="protein sequence ID" value="VDN39928.1"/>
    <property type="molecule type" value="Genomic_DNA"/>
</dbReference>
<proteinExistence type="predicted"/>
<accession>A0A3P7NV89</accession>
<keyword evidence="2" id="KW-1185">Reference proteome</keyword>
<dbReference type="OrthoDB" id="10252328at2759"/>
<name>A0A3P7NV89_DIBLA</name>
<dbReference type="AlphaFoldDB" id="A0A3P7NV89"/>
<evidence type="ECO:0000313" key="1">
    <source>
        <dbReference type="EMBL" id="VDN39928.1"/>
    </source>
</evidence>
<sequence>MAPVFIIGTHRDLCPETPSTAEEVEKFWSVAELNEIVFRRYFRFTDPAAMGLPSCLQGHVIVDCKSGGSAAQSAFSHLATLIHRAANQMRLSSRTTSGFLPHVKSVTSAGAVSSPRFLGLLIPSFYHDLEEACRLLAADLRAANIPPIISLEDFM</sequence>
<organism evidence="1 2">
    <name type="scientific">Dibothriocephalus latus</name>
    <name type="common">Fish tapeworm</name>
    <name type="synonym">Diphyllobothrium latum</name>
    <dbReference type="NCBI Taxonomy" id="60516"/>
    <lineage>
        <taxon>Eukaryota</taxon>
        <taxon>Metazoa</taxon>
        <taxon>Spiralia</taxon>
        <taxon>Lophotrochozoa</taxon>
        <taxon>Platyhelminthes</taxon>
        <taxon>Cestoda</taxon>
        <taxon>Eucestoda</taxon>
        <taxon>Diphyllobothriidea</taxon>
        <taxon>Diphyllobothriidae</taxon>
        <taxon>Dibothriocephalus</taxon>
    </lineage>
</organism>
<reference evidence="1 2" key="1">
    <citation type="submission" date="2018-11" db="EMBL/GenBank/DDBJ databases">
        <authorList>
            <consortium name="Pathogen Informatics"/>
        </authorList>
    </citation>
    <scope>NUCLEOTIDE SEQUENCE [LARGE SCALE GENOMIC DNA]</scope>
</reference>
<gene>
    <name evidence="1" type="ORF">DILT_LOCUS18068</name>
</gene>
<dbReference type="Proteomes" id="UP000281553">
    <property type="component" value="Unassembled WGS sequence"/>
</dbReference>
<protein>
    <submittedName>
        <fullName evidence="1">Uncharacterized protein</fullName>
    </submittedName>
</protein>
<evidence type="ECO:0000313" key="2">
    <source>
        <dbReference type="Proteomes" id="UP000281553"/>
    </source>
</evidence>